<organism evidence="13 14">
    <name type="scientific">Nocardioides islandensis</name>
    <dbReference type="NCBI Taxonomy" id="433663"/>
    <lineage>
        <taxon>Bacteria</taxon>
        <taxon>Bacillati</taxon>
        <taxon>Actinomycetota</taxon>
        <taxon>Actinomycetes</taxon>
        <taxon>Propionibacteriales</taxon>
        <taxon>Nocardioidaceae</taxon>
        <taxon>Nocardioides</taxon>
    </lineage>
</organism>
<protein>
    <submittedName>
        <fullName evidence="13">S8 family serine peptidase</fullName>
    </submittedName>
</protein>
<dbReference type="GO" id="GO:0004252">
    <property type="term" value="F:serine-type endopeptidase activity"/>
    <property type="evidence" value="ECO:0007669"/>
    <property type="project" value="UniProtKB-UniRule"/>
</dbReference>
<dbReference type="SUPFAM" id="SSF52743">
    <property type="entry name" value="Subtilisin-like"/>
    <property type="match status" value="1"/>
</dbReference>
<feature type="compositionally biased region" description="Low complexity" evidence="10">
    <location>
        <begin position="34"/>
        <end position="49"/>
    </location>
</feature>
<dbReference type="GO" id="GO:0016798">
    <property type="term" value="F:hydrolase activity, acting on glycosyl bonds"/>
    <property type="evidence" value="ECO:0007669"/>
    <property type="project" value="UniProtKB-KW"/>
</dbReference>
<evidence type="ECO:0000256" key="9">
    <source>
        <dbReference type="RuleBase" id="RU003355"/>
    </source>
</evidence>
<dbReference type="EMBL" id="JADKPN010000007">
    <property type="protein sequence ID" value="MBF4763959.1"/>
    <property type="molecule type" value="Genomic_DNA"/>
</dbReference>
<reference evidence="13" key="1">
    <citation type="submission" date="2020-11" db="EMBL/GenBank/DDBJ databases">
        <title>Nocardioides sp. nov., isolated from Soil of Cynanchum wilfordii Hemsley rhizosphere.</title>
        <authorList>
            <person name="Lee J.-S."/>
            <person name="Suh M.K."/>
            <person name="Kim J.-S."/>
        </authorList>
    </citation>
    <scope>NUCLEOTIDE SEQUENCE</scope>
    <source>
        <strain evidence="13">KCTC 19275</strain>
    </source>
</reference>
<dbReference type="PANTHER" id="PTHR43806:SF65">
    <property type="entry name" value="SERINE PROTEASE APRX"/>
    <property type="match status" value="1"/>
</dbReference>
<evidence type="ECO:0000256" key="10">
    <source>
        <dbReference type="SAM" id="MobiDB-lite"/>
    </source>
</evidence>
<keyword evidence="14" id="KW-1185">Reference proteome</keyword>
<evidence type="ECO:0000256" key="3">
    <source>
        <dbReference type="ARBA" id="ARBA00022801"/>
    </source>
</evidence>
<comment type="similarity">
    <text evidence="1 8 9">Belongs to the peptidase S8 family.</text>
</comment>
<keyword evidence="3 8" id="KW-0378">Hydrolase</keyword>
<dbReference type="PROSITE" id="PS51892">
    <property type="entry name" value="SUBTILASE"/>
    <property type="match status" value="1"/>
</dbReference>
<feature type="chain" id="PRO_5038723209" evidence="11">
    <location>
        <begin position="31"/>
        <end position="869"/>
    </location>
</feature>
<evidence type="ECO:0000256" key="11">
    <source>
        <dbReference type="SAM" id="SignalP"/>
    </source>
</evidence>
<dbReference type="Gene3D" id="2.60.40.10">
    <property type="entry name" value="Immunoglobulins"/>
    <property type="match status" value="3"/>
</dbReference>
<dbReference type="SMART" id="SM00060">
    <property type="entry name" value="FN3"/>
    <property type="match status" value="3"/>
</dbReference>
<evidence type="ECO:0000313" key="14">
    <source>
        <dbReference type="Proteomes" id="UP000640489"/>
    </source>
</evidence>
<feature type="domain" description="Fibronectin type-III" evidence="12">
    <location>
        <begin position="780"/>
        <end position="869"/>
    </location>
</feature>
<comment type="caution">
    <text evidence="13">The sequence shown here is derived from an EMBL/GenBank/DDBJ whole genome shotgun (WGS) entry which is preliminary data.</text>
</comment>
<dbReference type="PROSITE" id="PS00137">
    <property type="entry name" value="SUBTILASE_HIS"/>
    <property type="match status" value="1"/>
</dbReference>
<keyword evidence="2 8" id="KW-0645">Protease</keyword>
<dbReference type="InterPro" id="IPR022398">
    <property type="entry name" value="Peptidase_S8_His-AS"/>
</dbReference>
<keyword evidence="6" id="KW-0119">Carbohydrate metabolism</keyword>
<sequence length="869" mass="86695">MVPRARASLVLTAVASVVVAGTLAAAPAPAARAGARGDAAAKARPAVPGKGDRDRDKIADDLEAALAAARPGERVRVIVQGTSRATARAAAPSLKVGRTFRTIRGFVGSVRRGQVTALAHAPGVTRVELDGQARALDESGNSDYGVDAARATGAATDGTLDGSGVGICIIDTGIDPNHEQLAGRVVGWKDFVNDRATPYDDHGHGTHVAGIAAGRPTGPANAAYGGVATGASLIAVKVLDSTGVGDDADVVAGIEWCAARSDVDVISMSLGSPPSDGSDAGSQAANAAVAAGKVVVVAAGNSGDAPGTVNSPGVATDVVTVGAASDPSALAGSTDTDNGLYLAGFSSRGPTTNPAAPTKPDVVAPGLSVVAAKAGTTSSYWSLSGTSMATPFVAGVVALGLEADPAATPAEVKQALHTSAQDAGSPGADNEWGWGLVDARSFVAALGATSAGTAAWPGHTVLTGSVGSGASVDFPFDVSTAGQPLGVTLRTTNGAATCALPLGGTCWYGYEWSPDIDAYLVNPSGTVVAMSRCMLEASNNNCGAPGRFETLGIASAVAGTWKLRVESFSGAGSFAADVFGALGAPPPPPTPPAAPTLSAQAVSTSQVDLSWAAVPGADGYTLDRCTGTGCTTFATIAPSLTQTSFSNTGLAASTSYSYRLRAYNAGGPSDWSTVATAVTQTPVVPPPATPTLSAQAVSSSQVDLSWAAVPGADGYTLDRCTGTGCTTFATIAPSLTQTSFSNTGLAASTSYSYRLRAYNAGGPSGWSNVATAVTQAPLKIPSTPVGLTGTATPGVITLTWQDSDTETGYRVLRCGTPSCTPTTVIATLPADTISWPDTTVVKGVAYRYIVQAYNAAGSRPSRMISVKAR</sequence>
<feature type="region of interest" description="Disordered" evidence="10">
    <location>
        <begin position="34"/>
        <end position="55"/>
    </location>
</feature>
<dbReference type="PANTHER" id="PTHR43806">
    <property type="entry name" value="PEPTIDASE S8"/>
    <property type="match status" value="1"/>
</dbReference>
<dbReference type="InterPro" id="IPR036116">
    <property type="entry name" value="FN3_sf"/>
</dbReference>
<feature type="signal peptide" evidence="11">
    <location>
        <begin position="1"/>
        <end position="30"/>
    </location>
</feature>
<dbReference type="AlphaFoldDB" id="A0A930VAK1"/>
<dbReference type="GO" id="GO:0006508">
    <property type="term" value="P:proteolysis"/>
    <property type="evidence" value="ECO:0007669"/>
    <property type="project" value="UniProtKB-KW"/>
</dbReference>
<dbReference type="GO" id="GO:0000272">
    <property type="term" value="P:polysaccharide catabolic process"/>
    <property type="evidence" value="ECO:0007669"/>
    <property type="project" value="UniProtKB-KW"/>
</dbReference>
<evidence type="ECO:0000256" key="5">
    <source>
        <dbReference type="ARBA" id="ARBA00023295"/>
    </source>
</evidence>
<evidence type="ECO:0000256" key="6">
    <source>
        <dbReference type="ARBA" id="ARBA00023326"/>
    </source>
</evidence>
<dbReference type="InterPro" id="IPR023827">
    <property type="entry name" value="Peptidase_S8_Asp-AS"/>
</dbReference>
<evidence type="ECO:0000256" key="2">
    <source>
        <dbReference type="ARBA" id="ARBA00022670"/>
    </source>
</evidence>
<feature type="active site" description="Charge relay system" evidence="7 8">
    <location>
        <position position="204"/>
    </location>
</feature>
<evidence type="ECO:0000256" key="1">
    <source>
        <dbReference type="ARBA" id="ARBA00011073"/>
    </source>
</evidence>
<dbReference type="InterPro" id="IPR003961">
    <property type="entry name" value="FN3_dom"/>
</dbReference>
<dbReference type="Pfam" id="PF00082">
    <property type="entry name" value="Peptidase_S8"/>
    <property type="match status" value="1"/>
</dbReference>
<evidence type="ECO:0000256" key="7">
    <source>
        <dbReference type="PIRSR" id="PIRSR615500-1"/>
    </source>
</evidence>
<evidence type="ECO:0000256" key="4">
    <source>
        <dbReference type="ARBA" id="ARBA00022825"/>
    </source>
</evidence>
<dbReference type="Gene3D" id="2.60.120.380">
    <property type="match status" value="1"/>
</dbReference>
<keyword evidence="4 8" id="KW-0720">Serine protease</keyword>
<proteinExistence type="inferred from homology"/>
<dbReference type="InterPro" id="IPR013783">
    <property type="entry name" value="Ig-like_fold"/>
</dbReference>
<dbReference type="CDD" id="cd00063">
    <property type="entry name" value="FN3"/>
    <property type="match status" value="3"/>
</dbReference>
<dbReference type="Gene3D" id="3.40.50.200">
    <property type="entry name" value="Peptidase S8/S53 domain"/>
    <property type="match status" value="1"/>
</dbReference>
<dbReference type="PROSITE" id="PS00138">
    <property type="entry name" value="SUBTILASE_SER"/>
    <property type="match status" value="1"/>
</dbReference>
<evidence type="ECO:0000259" key="12">
    <source>
        <dbReference type="PROSITE" id="PS50853"/>
    </source>
</evidence>
<evidence type="ECO:0000256" key="8">
    <source>
        <dbReference type="PROSITE-ProRule" id="PRU01240"/>
    </source>
</evidence>
<dbReference type="InterPro" id="IPR000209">
    <property type="entry name" value="Peptidase_S8/S53_dom"/>
</dbReference>
<dbReference type="PROSITE" id="PS50853">
    <property type="entry name" value="FN3"/>
    <property type="match status" value="3"/>
</dbReference>
<keyword evidence="11" id="KW-0732">Signal</keyword>
<dbReference type="Proteomes" id="UP000640489">
    <property type="component" value="Unassembled WGS sequence"/>
</dbReference>
<dbReference type="PRINTS" id="PR00723">
    <property type="entry name" value="SUBTILISIN"/>
</dbReference>
<feature type="active site" description="Charge relay system" evidence="7 8">
    <location>
        <position position="387"/>
    </location>
</feature>
<dbReference type="InterPro" id="IPR036852">
    <property type="entry name" value="Peptidase_S8/S53_dom_sf"/>
</dbReference>
<evidence type="ECO:0000313" key="13">
    <source>
        <dbReference type="EMBL" id="MBF4763959.1"/>
    </source>
</evidence>
<keyword evidence="6" id="KW-0624">Polysaccharide degradation</keyword>
<dbReference type="InterPro" id="IPR015500">
    <property type="entry name" value="Peptidase_S8_subtilisin-rel"/>
</dbReference>
<dbReference type="PROSITE" id="PS00136">
    <property type="entry name" value="SUBTILASE_ASP"/>
    <property type="match status" value="1"/>
</dbReference>
<dbReference type="InterPro" id="IPR050131">
    <property type="entry name" value="Peptidase_S8_subtilisin-like"/>
</dbReference>
<dbReference type="SUPFAM" id="SSF49265">
    <property type="entry name" value="Fibronectin type III"/>
    <property type="match status" value="2"/>
</dbReference>
<feature type="domain" description="Fibronectin type-III" evidence="12">
    <location>
        <begin position="686"/>
        <end position="777"/>
    </location>
</feature>
<keyword evidence="5" id="KW-0326">Glycosidase</keyword>
<dbReference type="RefSeq" id="WP_194707155.1">
    <property type="nucleotide sequence ID" value="NZ_JADKPN010000007.1"/>
</dbReference>
<feature type="active site" description="Charge relay system" evidence="7 8">
    <location>
        <position position="171"/>
    </location>
</feature>
<gene>
    <name evidence="13" type="ORF">ISU07_12555</name>
</gene>
<name>A0A930VAK1_9ACTN</name>
<dbReference type="Pfam" id="PF00041">
    <property type="entry name" value="fn3"/>
    <property type="match status" value="2"/>
</dbReference>
<dbReference type="InterPro" id="IPR023828">
    <property type="entry name" value="Peptidase_S8_Ser-AS"/>
</dbReference>
<feature type="domain" description="Fibronectin type-III" evidence="12">
    <location>
        <begin position="591"/>
        <end position="682"/>
    </location>
</feature>
<accession>A0A930VAK1</accession>